<dbReference type="RefSeq" id="WP_209844798.1">
    <property type="nucleotide sequence ID" value="NZ_CBCRVE010000001.1"/>
</dbReference>
<evidence type="ECO:0008006" key="3">
    <source>
        <dbReference type="Google" id="ProtNLM"/>
    </source>
</evidence>
<dbReference type="EMBL" id="JAGGKP010000001">
    <property type="protein sequence ID" value="MBP1935494.1"/>
    <property type="molecule type" value="Genomic_DNA"/>
</dbReference>
<proteinExistence type="predicted"/>
<gene>
    <name evidence="1" type="ORF">J2Z20_000355</name>
</gene>
<name>A0ABS4GYZ7_9BACL</name>
<organism evidence="1 2">
    <name type="scientific">Paenibacillus sediminis</name>
    <dbReference type="NCBI Taxonomy" id="664909"/>
    <lineage>
        <taxon>Bacteria</taxon>
        <taxon>Bacillati</taxon>
        <taxon>Bacillota</taxon>
        <taxon>Bacilli</taxon>
        <taxon>Bacillales</taxon>
        <taxon>Paenibacillaceae</taxon>
        <taxon>Paenibacillus</taxon>
    </lineage>
</organism>
<keyword evidence="2" id="KW-1185">Reference proteome</keyword>
<dbReference type="Proteomes" id="UP001519273">
    <property type="component" value="Unassembled WGS sequence"/>
</dbReference>
<reference evidence="1 2" key="1">
    <citation type="submission" date="2021-03" db="EMBL/GenBank/DDBJ databases">
        <title>Genomic Encyclopedia of Type Strains, Phase IV (KMG-IV): sequencing the most valuable type-strain genomes for metagenomic binning, comparative biology and taxonomic classification.</title>
        <authorList>
            <person name="Goeker M."/>
        </authorList>
    </citation>
    <scope>NUCLEOTIDE SEQUENCE [LARGE SCALE GENOMIC DNA]</scope>
    <source>
        <strain evidence="1 2">DSM 23491</strain>
    </source>
</reference>
<evidence type="ECO:0000313" key="2">
    <source>
        <dbReference type="Proteomes" id="UP001519273"/>
    </source>
</evidence>
<sequence>MERYKERTFRPFEVLDVGYNKLHFQEMLELGGFATPFIIVNEHKLHTFDEALLDRLLEDDHG</sequence>
<accession>A0ABS4GYZ7</accession>
<evidence type="ECO:0000313" key="1">
    <source>
        <dbReference type="EMBL" id="MBP1935494.1"/>
    </source>
</evidence>
<protein>
    <recommendedName>
        <fullName evidence="3">Glutaredoxin family protein</fullName>
    </recommendedName>
</protein>
<comment type="caution">
    <text evidence="1">The sequence shown here is derived from an EMBL/GenBank/DDBJ whole genome shotgun (WGS) entry which is preliminary data.</text>
</comment>